<dbReference type="Proteomes" id="UP000248329">
    <property type="component" value="Unassembled WGS sequence"/>
</dbReference>
<comment type="caution">
    <text evidence="1">The sequence shown here is derived from an EMBL/GenBank/DDBJ whole genome shotgun (WGS) entry which is preliminary data.</text>
</comment>
<reference evidence="1" key="1">
    <citation type="submission" date="2018-01" db="EMBL/GenBank/DDBJ databases">
        <authorList>
            <person name="Krukenberg V."/>
        </authorList>
    </citation>
    <scope>NUCLEOTIDE SEQUENCE</scope>
    <source>
        <strain evidence="1">E20ANME2</strain>
    </source>
</reference>
<evidence type="ECO:0000313" key="1">
    <source>
        <dbReference type="EMBL" id="PXF60555.1"/>
    </source>
</evidence>
<evidence type="ECO:0000313" key="2">
    <source>
        <dbReference type="Proteomes" id="UP000248329"/>
    </source>
</evidence>
<sequence length="619" mass="63851">MNVFSSAQLDTGGFVYNITLAELADTIPPTIHSVALDPTDVAPNGLINVTVNVTDDSGIASVTADGVSLVGAGSDTWTGAIVAANASGIYNVTVVATDASNNSNVATDDSATYTVTEQEDTIPPTIHSVVLDPTDVAPNGLINVTVNVTDDSGIASVTADGVSLAGAESDTWTGAIAAANASGIYNVTVVATDASPNSNVATDDSATYTVTEPVDTIPPTIHSVALDPTDVAPNGLINVTVNVTDDSGIASVTANGVLLAGAESDTWTGAIVAADASGIYNVTVVATDASPNSNVATDDSATYTVTEPVPPVTLHIDDVTVKLGGIETVPITVFDVVAMCGCELNFTYDPTVVYVTDVARGDMNFSFEYNVNNGSGWMRANALDVAGRSGDVIFAYVTLTAVGNEGDTSKMEFEDSRLVNPSYGEIAHVRDDGTFRIVPNIPPVVTNVSATPDTILYDNGRPRTPGTNISLLSAHVTDTDGKITTVTIDLSSIGGSPAQPMEYVSGDLWEVTTNAIEVAINAPDFTHQLTITATDDNGDINDSVSIELTVLKRGDVTGDGIVDRMDADYISRYLVGLEPEVPVLVGDVVGEDGDPVGDGVVDLMDALYIAKYTKGVGEP</sequence>
<name>A0AC61L2U4_9EURY</name>
<accession>A0AC61L2U4</accession>
<protein>
    <submittedName>
        <fullName evidence="1">Uncharacterized protein</fullName>
    </submittedName>
</protein>
<organism evidence="1 2">
    <name type="scientific">Candidatus Methanogaster sp</name>
    <dbReference type="NCBI Taxonomy" id="3386292"/>
    <lineage>
        <taxon>Archaea</taxon>
        <taxon>Methanobacteriati</taxon>
        <taxon>Methanobacteriota</taxon>
        <taxon>Stenosarchaea group</taxon>
        <taxon>Methanomicrobia</taxon>
        <taxon>Methanosarcinales</taxon>
        <taxon>ANME-2 cluster</taxon>
        <taxon>Candidatus Methanogasteraceae</taxon>
        <taxon>Candidatus Methanogaster</taxon>
    </lineage>
</organism>
<proteinExistence type="predicted"/>
<dbReference type="EMBL" id="PQXF01000014">
    <property type="protein sequence ID" value="PXF60555.1"/>
    <property type="molecule type" value="Genomic_DNA"/>
</dbReference>
<gene>
    <name evidence="1" type="ORF">C4B59_08500</name>
</gene>